<reference evidence="2" key="1">
    <citation type="submission" date="2013-03" db="EMBL/GenBank/DDBJ databases">
        <title>The Genome Sequence of Anopheles minimus MINIMUS1.</title>
        <authorList>
            <consortium name="The Broad Institute Genomics Platform"/>
            <person name="Neafsey D.E."/>
            <person name="Walton C."/>
            <person name="Walker B."/>
            <person name="Young S.K."/>
            <person name="Zeng Q."/>
            <person name="Gargeya S."/>
            <person name="Fitzgerald M."/>
            <person name="Haas B."/>
            <person name="Abouelleil A."/>
            <person name="Allen A.W."/>
            <person name="Alvarado L."/>
            <person name="Arachchi H.M."/>
            <person name="Berlin A.M."/>
            <person name="Chapman S.B."/>
            <person name="Gainer-Dewar J."/>
            <person name="Goldberg J."/>
            <person name="Griggs A."/>
            <person name="Gujja S."/>
            <person name="Hansen M."/>
            <person name="Howarth C."/>
            <person name="Imamovic A."/>
            <person name="Ireland A."/>
            <person name="Larimer J."/>
            <person name="McCowan C."/>
            <person name="Murphy C."/>
            <person name="Pearson M."/>
            <person name="Poon T.W."/>
            <person name="Priest M."/>
            <person name="Roberts A."/>
            <person name="Saif S."/>
            <person name="Shea T."/>
            <person name="Sisk P."/>
            <person name="Sykes S."/>
            <person name="Wortman J."/>
            <person name="Nusbaum C."/>
            <person name="Birren B."/>
        </authorList>
    </citation>
    <scope>NUCLEOTIDE SEQUENCE [LARGE SCALE GENOMIC DNA]</scope>
    <source>
        <strain evidence="2">MINIMUS1</strain>
    </source>
</reference>
<keyword evidence="2" id="KW-1185">Reference proteome</keyword>
<dbReference type="Proteomes" id="UP000075920">
    <property type="component" value="Unassembled WGS sequence"/>
</dbReference>
<reference evidence="1" key="2">
    <citation type="submission" date="2020-05" db="UniProtKB">
        <authorList>
            <consortium name="EnsemblMetazoa"/>
        </authorList>
    </citation>
    <scope>IDENTIFICATION</scope>
    <source>
        <strain evidence="1">MINIMUS1</strain>
    </source>
</reference>
<proteinExistence type="predicted"/>
<accession>A0A182WP85</accession>
<dbReference type="EnsemblMetazoa" id="AMIN014494-RA">
    <property type="protein sequence ID" value="AMIN014494-PA"/>
    <property type="gene ID" value="AMIN014494"/>
</dbReference>
<evidence type="ECO:0000313" key="1">
    <source>
        <dbReference type="EnsemblMetazoa" id="AMIN014494-PA"/>
    </source>
</evidence>
<organism evidence="1 2">
    <name type="scientific">Anopheles minimus</name>
    <dbReference type="NCBI Taxonomy" id="112268"/>
    <lineage>
        <taxon>Eukaryota</taxon>
        <taxon>Metazoa</taxon>
        <taxon>Ecdysozoa</taxon>
        <taxon>Arthropoda</taxon>
        <taxon>Hexapoda</taxon>
        <taxon>Insecta</taxon>
        <taxon>Pterygota</taxon>
        <taxon>Neoptera</taxon>
        <taxon>Endopterygota</taxon>
        <taxon>Diptera</taxon>
        <taxon>Nematocera</taxon>
        <taxon>Culicoidea</taxon>
        <taxon>Culicidae</taxon>
        <taxon>Anophelinae</taxon>
        <taxon>Anopheles</taxon>
    </lineage>
</organism>
<name>A0A182WP85_9DIPT</name>
<dbReference type="AlphaFoldDB" id="A0A182WP85"/>
<protein>
    <submittedName>
        <fullName evidence="1">Uncharacterized protein</fullName>
    </submittedName>
</protein>
<evidence type="ECO:0000313" key="2">
    <source>
        <dbReference type="Proteomes" id="UP000075920"/>
    </source>
</evidence>
<dbReference type="VEuPathDB" id="VectorBase:AMIN014494"/>
<sequence length="38" mass="4204">MGMKGVPHNGILNSLVLLATSQQFNDRYLFCFVPACFA</sequence>